<keyword evidence="11" id="KW-1185">Reference proteome</keyword>
<proteinExistence type="inferred from homology"/>
<evidence type="ECO:0000256" key="2">
    <source>
        <dbReference type="ARBA" id="ARBA00010609"/>
    </source>
</evidence>
<evidence type="ECO:0000256" key="3">
    <source>
        <dbReference type="ARBA" id="ARBA00022525"/>
    </source>
</evidence>
<comment type="caution">
    <text evidence="10">The sequence shown here is derived from an EMBL/GenBank/DDBJ whole genome shotgun (WGS) entry which is preliminary data.</text>
</comment>
<dbReference type="GO" id="GO:0005829">
    <property type="term" value="C:cytosol"/>
    <property type="evidence" value="ECO:0007669"/>
    <property type="project" value="UniProtKB-ARBA"/>
</dbReference>
<dbReference type="Pfam" id="PF03641">
    <property type="entry name" value="Lysine_decarbox"/>
    <property type="match status" value="1"/>
</dbReference>
<keyword evidence="5" id="KW-0677">Repeat</keyword>
<keyword evidence="4" id="KW-0479">Metal-binding</keyword>
<dbReference type="InterPro" id="IPR008972">
    <property type="entry name" value="Cupredoxin"/>
</dbReference>
<dbReference type="GO" id="GO:0005576">
    <property type="term" value="C:extracellular region"/>
    <property type="evidence" value="ECO:0007669"/>
    <property type="project" value="UniProtKB-SubCell"/>
</dbReference>
<keyword evidence="3" id="KW-0964">Secreted</keyword>
<dbReference type="OrthoDB" id="2121828at2759"/>
<reference evidence="10" key="1">
    <citation type="submission" date="2023-05" db="EMBL/GenBank/DDBJ databases">
        <title>Genome and transcriptome analyses reveal genes involved in the formation of fine ridges on petal epidermal cells in Hibiscus trionum.</title>
        <authorList>
            <person name="Koshimizu S."/>
            <person name="Masuda S."/>
            <person name="Ishii T."/>
            <person name="Shirasu K."/>
            <person name="Hoshino A."/>
            <person name="Arita M."/>
        </authorList>
    </citation>
    <scope>NUCLEOTIDE SEQUENCE</scope>
    <source>
        <strain evidence="10">Hamamatsu line</strain>
    </source>
</reference>
<evidence type="ECO:0000313" key="11">
    <source>
        <dbReference type="Proteomes" id="UP001165190"/>
    </source>
</evidence>
<evidence type="ECO:0000313" key="10">
    <source>
        <dbReference type="EMBL" id="GMJ12093.1"/>
    </source>
</evidence>
<comment type="subcellular location">
    <subcellularLocation>
        <location evidence="1">Secreted</location>
    </subcellularLocation>
</comment>
<dbReference type="AlphaFoldDB" id="A0A9W7JCE9"/>
<dbReference type="GO" id="GO:0005634">
    <property type="term" value="C:nucleus"/>
    <property type="evidence" value="ECO:0007669"/>
    <property type="project" value="UniProtKB-ARBA"/>
</dbReference>
<dbReference type="GO" id="GO:0016787">
    <property type="term" value="F:hydrolase activity"/>
    <property type="evidence" value="ECO:0007669"/>
    <property type="project" value="InterPro"/>
</dbReference>
<dbReference type="PROSITE" id="PS00079">
    <property type="entry name" value="MULTICOPPER_OXIDASE1"/>
    <property type="match status" value="1"/>
</dbReference>
<evidence type="ECO:0000256" key="6">
    <source>
        <dbReference type="ARBA" id="ARBA00023002"/>
    </source>
</evidence>
<evidence type="ECO:0000259" key="9">
    <source>
        <dbReference type="Pfam" id="PF07732"/>
    </source>
</evidence>
<dbReference type="NCBIfam" id="TIGR00730">
    <property type="entry name" value="Rossman fold protein, TIGR00730 family"/>
    <property type="match status" value="1"/>
</dbReference>
<name>A0A9W7JCE9_HIBTR</name>
<dbReference type="PROSITE" id="PS00080">
    <property type="entry name" value="MULTICOPPER_OXIDASE2"/>
    <property type="match status" value="1"/>
</dbReference>
<evidence type="ECO:0000256" key="4">
    <source>
        <dbReference type="ARBA" id="ARBA00022723"/>
    </source>
</evidence>
<comment type="similarity">
    <text evidence="2">Belongs to the multicopper oxidase family.</text>
</comment>
<dbReference type="SUPFAM" id="SSF49503">
    <property type="entry name" value="Cupredoxins"/>
    <property type="match status" value="2"/>
</dbReference>
<dbReference type="GO" id="GO:0005507">
    <property type="term" value="F:copper ion binding"/>
    <property type="evidence" value="ECO:0007669"/>
    <property type="project" value="InterPro"/>
</dbReference>
<dbReference type="InterPro" id="IPR005269">
    <property type="entry name" value="LOG"/>
</dbReference>
<evidence type="ECO:0000256" key="7">
    <source>
        <dbReference type="ARBA" id="ARBA00023008"/>
    </source>
</evidence>
<dbReference type="PANTHER" id="PTHR11709:SF207">
    <property type="entry name" value="LACCASE-11"/>
    <property type="match status" value="1"/>
</dbReference>
<sequence length="374" mass="41794">MERETQQSKFRRICVFCGSCQGKKSSYQDAAIELGRELVSRNTDLVYGGGSIGLMGLVSQAVHNGGRHVIGVIPKTLMPRELTGETIGEVKAVADMHQRKAEMAKQSDAFIALPAEAAVRKYQFDIRVKNVSRLCHAKPIITVNGRFPGPTIYAREGDRVLVNVKNYAQYNISIHWHGLKQFRNGWADGPAYITQCPIKTGHSYTYDFKVTGQRGTLWWHAHILWLRATVYGAIVIMPKEGAMFPFPQPHRETKIILGEWWNSDVETLVNRANKLGLPPPTSDAHTINGKPGPLFPCSSKHTFSMEVEAERNTVGVPTGGWTAIRFRADNPGVWFMHCHLELHTMWGLKMAFVVENGKSPEESIIPPPKDLPPC</sequence>
<dbReference type="InterPro" id="IPR034288">
    <property type="entry name" value="CuRO_1_LCC"/>
</dbReference>
<evidence type="ECO:0008006" key="12">
    <source>
        <dbReference type="Google" id="ProtNLM"/>
    </source>
</evidence>
<organism evidence="10 11">
    <name type="scientific">Hibiscus trionum</name>
    <name type="common">Flower of an hour</name>
    <dbReference type="NCBI Taxonomy" id="183268"/>
    <lineage>
        <taxon>Eukaryota</taxon>
        <taxon>Viridiplantae</taxon>
        <taxon>Streptophyta</taxon>
        <taxon>Embryophyta</taxon>
        <taxon>Tracheophyta</taxon>
        <taxon>Spermatophyta</taxon>
        <taxon>Magnoliopsida</taxon>
        <taxon>eudicotyledons</taxon>
        <taxon>Gunneridae</taxon>
        <taxon>Pentapetalae</taxon>
        <taxon>rosids</taxon>
        <taxon>malvids</taxon>
        <taxon>Malvales</taxon>
        <taxon>Malvaceae</taxon>
        <taxon>Malvoideae</taxon>
        <taxon>Hibiscus</taxon>
    </lineage>
</organism>
<dbReference type="GO" id="GO:0009691">
    <property type="term" value="P:cytokinin biosynthetic process"/>
    <property type="evidence" value="ECO:0007669"/>
    <property type="project" value="InterPro"/>
</dbReference>
<evidence type="ECO:0000256" key="5">
    <source>
        <dbReference type="ARBA" id="ARBA00022737"/>
    </source>
</evidence>
<feature type="domain" description="Plastocyanin-like" evidence="8">
    <location>
        <begin position="298"/>
        <end position="357"/>
    </location>
</feature>
<feature type="domain" description="Plastocyanin-like" evidence="9">
    <location>
        <begin position="127"/>
        <end position="240"/>
    </location>
</feature>
<gene>
    <name evidence="10" type="ORF">HRI_004878500</name>
</gene>
<keyword evidence="7" id="KW-0186">Copper</keyword>
<dbReference type="Gene3D" id="2.60.40.420">
    <property type="entry name" value="Cupredoxins - blue copper proteins"/>
    <property type="match status" value="2"/>
</dbReference>
<dbReference type="GO" id="GO:0016491">
    <property type="term" value="F:oxidoreductase activity"/>
    <property type="evidence" value="ECO:0007669"/>
    <property type="project" value="UniProtKB-KW"/>
</dbReference>
<dbReference type="CDD" id="cd13849">
    <property type="entry name" value="CuRO_1_LCC_plant"/>
    <property type="match status" value="1"/>
</dbReference>
<evidence type="ECO:0000256" key="1">
    <source>
        <dbReference type="ARBA" id="ARBA00004613"/>
    </source>
</evidence>
<dbReference type="InterPro" id="IPR033138">
    <property type="entry name" value="Cu_oxidase_CS"/>
</dbReference>
<dbReference type="EMBL" id="BSYR01000061">
    <property type="protein sequence ID" value="GMJ12093.1"/>
    <property type="molecule type" value="Genomic_DNA"/>
</dbReference>
<dbReference type="SUPFAM" id="SSF102405">
    <property type="entry name" value="MCP/YpsA-like"/>
    <property type="match status" value="1"/>
</dbReference>
<protein>
    <recommendedName>
        <fullName evidence="12">Laccase</fullName>
    </recommendedName>
</protein>
<dbReference type="Pfam" id="PF07731">
    <property type="entry name" value="Cu-oxidase_2"/>
    <property type="match status" value="1"/>
</dbReference>
<dbReference type="FunFam" id="2.60.40.420:FF:000062">
    <property type="entry name" value="Laccase"/>
    <property type="match status" value="1"/>
</dbReference>
<dbReference type="Proteomes" id="UP001165190">
    <property type="component" value="Unassembled WGS sequence"/>
</dbReference>
<keyword evidence="6" id="KW-0560">Oxidoreductase</keyword>
<dbReference type="InterPro" id="IPR011706">
    <property type="entry name" value="Cu-oxidase_C"/>
</dbReference>
<accession>A0A9W7JCE9</accession>
<dbReference type="InterPro" id="IPR011707">
    <property type="entry name" value="Cu-oxidase-like_N"/>
</dbReference>
<dbReference type="InterPro" id="IPR002355">
    <property type="entry name" value="Cu_oxidase_Cu_BS"/>
</dbReference>
<dbReference type="Gene3D" id="3.40.50.450">
    <property type="match status" value="1"/>
</dbReference>
<dbReference type="PANTHER" id="PTHR11709">
    <property type="entry name" value="MULTI-COPPER OXIDASE"/>
    <property type="match status" value="1"/>
</dbReference>
<dbReference type="InterPro" id="IPR045087">
    <property type="entry name" value="Cu-oxidase_fam"/>
</dbReference>
<evidence type="ECO:0000259" key="8">
    <source>
        <dbReference type="Pfam" id="PF07731"/>
    </source>
</evidence>
<dbReference type="InterPro" id="IPR031100">
    <property type="entry name" value="LOG_fam"/>
</dbReference>
<dbReference type="Pfam" id="PF07732">
    <property type="entry name" value="Cu-oxidase_3"/>
    <property type="match status" value="1"/>
</dbReference>